<dbReference type="Gene3D" id="3.40.640.10">
    <property type="entry name" value="Type I PLP-dependent aspartate aminotransferase-like (Major domain)"/>
    <property type="match status" value="1"/>
</dbReference>
<evidence type="ECO:0000313" key="11">
    <source>
        <dbReference type="EMBL" id="OGZ71756.1"/>
    </source>
</evidence>
<dbReference type="InterPro" id="IPR004723">
    <property type="entry name" value="AONS_Archaea/Proteobacteria"/>
</dbReference>
<evidence type="ECO:0000256" key="7">
    <source>
        <dbReference type="ARBA" id="ARBA00047715"/>
    </source>
</evidence>
<dbReference type="PROSITE" id="PS00599">
    <property type="entry name" value="AA_TRANSFER_CLASS_2"/>
    <property type="match status" value="1"/>
</dbReference>
<evidence type="ECO:0000256" key="8">
    <source>
        <dbReference type="PIRSR" id="PIRSR604723-51"/>
    </source>
</evidence>
<name>A0A1G2IAC6_9BACT</name>
<evidence type="ECO:0000256" key="1">
    <source>
        <dbReference type="ARBA" id="ARBA00001933"/>
    </source>
</evidence>
<keyword evidence="5" id="KW-0093">Biotin biosynthesis</keyword>
<dbReference type="InterPro" id="IPR015422">
    <property type="entry name" value="PyrdxlP-dep_Trfase_small"/>
</dbReference>
<evidence type="ECO:0000259" key="10">
    <source>
        <dbReference type="Pfam" id="PF00155"/>
    </source>
</evidence>
<feature type="domain" description="Aminotransferase class I/classII large" evidence="10">
    <location>
        <begin position="38"/>
        <end position="391"/>
    </location>
</feature>
<dbReference type="GO" id="GO:0008710">
    <property type="term" value="F:8-amino-7-oxononanoate synthase activity"/>
    <property type="evidence" value="ECO:0007669"/>
    <property type="project" value="UniProtKB-UniRule"/>
</dbReference>
<evidence type="ECO:0000313" key="12">
    <source>
        <dbReference type="Proteomes" id="UP000178826"/>
    </source>
</evidence>
<dbReference type="Gene3D" id="3.90.1150.10">
    <property type="entry name" value="Aspartate Aminotransferase, domain 1"/>
    <property type="match status" value="1"/>
</dbReference>
<dbReference type="EC" id="2.3.1.47" evidence="9"/>
<keyword evidence="4 9" id="KW-0808">Transferase</keyword>
<proteinExistence type="inferred from homology"/>
<accession>A0A1G2IAC6</accession>
<reference evidence="11 12" key="1">
    <citation type="journal article" date="2016" name="Nat. Commun.">
        <title>Thousands of microbial genomes shed light on interconnected biogeochemical processes in an aquifer system.</title>
        <authorList>
            <person name="Anantharaman K."/>
            <person name="Brown C.T."/>
            <person name="Hug L.A."/>
            <person name="Sharon I."/>
            <person name="Castelle C.J."/>
            <person name="Probst A.J."/>
            <person name="Thomas B.C."/>
            <person name="Singh A."/>
            <person name="Wilkins M.J."/>
            <person name="Karaoz U."/>
            <person name="Brodie E.L."/>
            <person name="Williams K.H."/>
            <person name="Hubbard S.S."/>
            <person name="Banfield J.F."/>
        </authorList>
    </citation>
    <scope>NUCLEOTIDE SEQUENCE [LARGE SCALE GENOMIC DNA]</scope>
</reference>
<feature type="modified residue" description="N6-(pyridoxal phosphate)lysine" evidence="8">
    <location>
        <position position="250"/>
    </location>
</feature>
<dbReference type="NCBIfam" id="TIGR00858">
    <property type="entry name" value="bioF"/>
    <property type="match status" value="1"/>
</dbReference>
<dbReference type="AlphaFoldDB" id="A0A1G2IAC6"/>
<dbReference type="UniPathway" id="UPA00078"/>
<comment type="function">
    <text evidence="9">Catalyzes the decarboxylative condensation of pimeloyl-[acyl-carrier protein] and L-alanine to produce 8-amino-7-oxononanoate (AON), [acyl-carrier protein], and carbon dioxide.</text>
</comment>
<dbReference type="Pfam" id="PF00155">
    <property type="entry name" value="Aminotran_1_2"/>
    <property type="match status" value="1"/>
</dbReference>
<dbReference type="PANTHER" id="PTHR13693">
    <property type="entry name" value="CLASS II AMINOTRANSFERASE/8-AMINO-7-OXONONANOATE SYNTHASE"/>
    <property type="match status" value="1"/>
</dbReference>
<sequence length="401" mass="43938">MENIKKALNWIKKQGLYPDISVAESCATDPEVIIDGKKVLMFSSNNYLGLANDERVKLKMIEAAKKYGMGSGGSRLLSGNIDIHNELEKQIADFKGEESAITFLAGYMANVGVIPALVADAGSNFLDMFKKSKEGNSAIFSDELNHASIIDGCRLAKAERIIYKHKDMNDLENKIKKHKKKNNLIVTDGVFSMDGDIAPLKDIKFLGKKYGIKVMVDDAHASGLLGKSGRGTAEYFNIENVDITMGTFTKAFGGVGGFIAGSKDLIDYLRVTARTYIFSAPIPPAVAAGLVEAIKIASTDNNLRENLWNNVGRVREELKKMGFNILGETNIIPILVGNEKKAVSFSRELFENNVFIPAVRWPAVPEGQARLRLTIMATHTNSHIEKLLQALEKSGKKVGVI</sequence>
<evidence type="ECO:0000256" key="5">
    <source>
        <dbReference type="ARBA" id="ARBA00022756"/>
    </source>
</evidence>
<dbReference type="InterPro" id="IPR015421">
    <property type="entry name" value="PyrdxlP-dep_Trfase_major"/>
</dbReference>
<dbReference type="CDD" id="cd06454">
    <property type="entry name" value="KBL_like"/>
    <property type="match status" value="1"/>
</dbReference>
<evidence type="ECO:0000256" key="3">
    <source>
        <dbReference type="ARBA" id="ARBA00011738"/>
    </source>
</evidence>
<dbReference type="InterPro" id="IPR050087">
    <property type="entry name" value="AON_synthase_class-II"/>
</dbReference>
<dbReference type="SUPFAM" id="SSF53383">
    <property type="entry name" value="PLP-dependent transferases"/>
    <property type="match status" value="1"/>
</dbReference>
<comment type="pathway">
    <text evidence="2 9">Cofactor biosynthesis; biotin biosynthesis.</text>
</comment>
<dbReference type="Proteomes" id="UP000178826">
    <property type="component" value="Unassembled WGS sequence"/>
</dbReference>
<evidence type="ECO:0000256" key="2">
    <source>
        <dbReference type="ARBA" id="ARBA00004746"/>
    </source>
</evidence>
<organism evidence="11 12">
    <name type="scientific">Candidatus Staskawiczbacteria bacterium RIFCSPLOWO2_01_FULL_37_25b</name>
    <dbReference type="NCBI Taxonomy" id="1802213"/>
    <lineage>
        <taxon>Bacteria</taxon>
        <taxon>Candidatus Staskawicziibacteriota</taxon>
    </lineage>
</organism>
<dbReference type="InterPro" id="IPR004839">
    <property type="entry name" value="Aminotransferase_I/II_large"/>
</dbReference>
<comment type="caution">
    <text evidence="11">The sequence shown here is derived from an EMBL/GenBank/DDBJ whole genome shotgun (WGS) entry which is preliminary data.</text>
</comment>
<dbReference type="GO" id="GO:0009102">
    <property type="term" value="P:biotin biosynthetic process"/>
    <property type="evidence" value="ECO:0007669"/>
    <property type="project" value="UniProtKB-UniRule"/>
</dbReference>
<comment type="subunit">
    <text evidence="3 9">Homodimer.</text>
</comment>
<comment type="cofactor">
    <cofactor evidence="1 8 9">
        <name>pyridoxal 5'-phosphate</name>
        <dbReference type="ChEBI" id="CHEBI:597326"/>
    </cofactor>
</comment>
<dbReference type="EMBL" id="MHOZ01000051">
    <property type="protein sequence ID" value="OGZ71756.1"/>
    <property type="molecule type" value="Genomic_DNA"/>
</dbReference>
<protein>
    <recommendedName>
        <fullName evidence="9">8-amino-7-ketopelargonate synthase</fullName>
        <ecNumber evidence="9">2.3.1.47</ecNumber>
    </recommendedName>
</protein>
<evidence type="ECO:0000256" key="6">
    <source>
        <dbReference type="ARBA" id="ARBA00022898"/>
    </source>
</evidence>
<comment type="catalytic activity">
    <reaction evidence="7 9">
        <text>6-carboxyhexanoyl-[ACP] + L-alanine + H(+) = (8S)-8-amino-7-oxononanoate + holo-[ACP] + CO2</text>
        <dbReference type="Rhea" id="RHEA:42288"/>
        <dbReference type="Rhea" id="RHEA-COMP:9685"/>
        <dbReference type="Rhea" id="RHEA-COMP:9955"/>
        <dbReference type="ChEBI" id="CHEBI:15378"/>
        <dbReference type="ChEBI" id="CHEBI:16526"/>
        <dbReference type="ChEBI" id="CHEBI:57972"/>
        <dbReference type="ChEBI" id="CHEBI:64479"/>
        <dbReference type="ChEBI" id="CHEBI:78846"/>
        <dbReference type="ChEBI" id="CHEBI:149468"/>
        <dbReference type="EC" id="2.3.1.47"/>
    </reaction>
</comment>
<dbReference type="InterPro" id="IPR001917">
    <property type="entry name" value="Aminotrans_II_pyridoxalP_BS"/>
</dbReference>
<comment type="similarity">
    <text evidence="9">Belongs to the class-II pyridoxal-phosphate-dependent aminotransferase family. BioF subfamily.</text>
</comment>
<dbReference type="GO" id="GO:0030170">
    <property type="term" value="F:pyridoxal phosphate binding"/>
    <property type="evidence" value="ECO:0007669"/>
    <property type="project" value="InterPro"/>
</dbReference>
<evidence type="ECO:0000256" key="4">
    <source>
        <dbReference type="ARBA" id="ARBA00022679"/>
    </source>
</evidence>
<gene>
    <name evidence="11" type="ORF">A2998_03215</name>
</gene>
<keyword evidence="6 8" id="KW-0663">Pyridoxal phosphate</keyword>
<dbReference type="InterPro" id="IPR015424">
    <property type="entry name" value="PyrdxlP-dep_Trfase"/>
</dbReference>
<evidence type="ECO:0000256" key="9">
    <source>
        <dbReference type="RuleBase" id="RU003693"/>
    </source>
</evidence>